<evidence type="ECO:0000313" key="6">
    <source>
        <dbReference type="Proteomes" id="UP000537141"/>
    </source>
</evidence>
<keyword evidence="4" id="KW-0106">Calcium</keyword>
<reference evidence="5 6" key="1">
    <citation type="submission" date="2020-08" db="EMBL/GenBank/DDBJ databases">
        <title>Genomic Encyclopedia of Type Strains, Phase IV (KMG-IV): sequencing the most valuable type-strain genomes for metagenomic binning, comparative biology and taxonomic classification.</title>
        <authorList>
            <person name="Goeker M."/>
        </authorList>
    </citation>
    <scope>NUCLEOTIDE SEQUENCE [LARGE SCALE GENOMIC DNA]</scope>
    <source>
        <strain evidence="5 6">DSM 26287</strain>
    </source>
</reference>
<evidence type="ECO:0000256" key="4">
    <source>
        <dbReference type="ARBA" id="ARBA00022837"/>
    </source>
</evidence>
<keyword evidence="6" id="KW-1185">Reference proteome</keyword>
<dbReference type="GO" id="GO:0005509">
    <property type="term" value="F:calcium ion binding"/>
    <property type="evidence" value="ECO:0007669"/>
    <property type="project" value="InterPro"/>
</dbReference>
<evidence type="ECO:0000256" key="1">
    <source>
        <dbReference type="ARBA" id="ARBA00004613"/>
    </source>
</evidence>
<name>A0A7X0TVI7_9GAMM</name>
<protein>
    <submittedName>
        <fullName evidence="5">ELWxxDGT repeat protein</fullName>
    </submittedName>
</protein>
<keyword evidence="3" id="KW-0732">Signal</keyword>
<dbReference type="InterPro" id="IPR018247">
    <property type="entry name" value="EF_Hand_1_Ca_BS"/>
</dbReference>
<dbReference type="InterPro" id="IPR059100">
    <property type="entry name" value="TSP3_bac"/>
</dbReference>
<keyword evidence="2" id="KW-0964">Secreted</keyword>
<organism evidence="5 6">
    <name type="scientific">Thalassotalea piscium</name>
    <dbReference type="NCBI Taxonomy" id="1230533"/>
    <lineage>
        <taxon>Bacteria</taxon>
        <taxon>Pseudomonadati</taxon>
        <taxon>Pseudomonadota</taxon>
        <taxon>Gammaproteobacteria</taxon>
        <taxon>Alteromonadales</taxon>
        <taxon>Colwelliaceae</taxon>
        <taxon>Thalassotalea</taxon>
    </lineage>
</organism>
<dbReference type="InterPro" id="IPR028974">
    <property type="entry name" value="TSP_type-3_rpt"/>
</dbReference>
<comment type="subcellular location">
    <subcellularLocation>
        <location evidence="1">Secreted</location>
    </subcellularLocation>
</comment>
<sequence>MLFNGLCFNKRVVFSLKKVVMLLVFLIFTVSAHATLSLIKNIEQGDQLQLTPLGEMGNNVYFSIDTKEYGEELWFYNGHSISLFKDIFPGSSSSRPTNFVVVNNKFYFKVGACCGYGEVWQSDGTPTGTRKIYNIPSGFDFNSLIPLGNKLLIHGKSYSNYKDQILELKSDGTTVLIDEKDSIKNITLINGGIAYSQYSSATGNEMSFIDSSGVVYDFDLNTGSDGSDANDFVWLNSLLYVVGNENLWQINLNNQQVSVVKTFAGNISQIVSLNNKLCVFTSESYSKKMWQSDGTDNGTTMEGNYEPDNLFVGKNEIFFTKKRQYSWNSTILYRSDCTSSSTIKIKDVYDEDYNIHTDYNWLIFPEFHQVIDDLLYFTNNTAVTGGELWQVNLSNNTVSLYKDNLVGAGSSHPGNFYNSSKGLFYTATELSGQKLYLLSGEGLKSFTINTGYDLGSSPTYIGEYLNKELFIIKTVEFGDELWVLDQSKQLTLLDEINEGTGNSEIRYLGKFNNDFYIQAFDLVNGYAIWKVDLSNNSVGIVFKSDTVKTNKWVQDFAVVSEGFYFILEEKIGWGLELWFSDGKSPPKLIKNKGTPTSLNVVNDVLYFSADGTNESDYWVNRLWSVIVDNGKITINELNKDFYGDVYALSESKLLNVDNNTLNIFNILSNTKTDAKSFCVSDCYSSLITPLKALTNDHIHEYPDKFYFVADNQSFEPSLWKLNKSNLAISVIPNVVLSNDCKSRMDVVPFDDEILFFCTYNIYKYNLNTKVFTQVESVETSIEVKGVVGNSVYYVVSMNYYKIQNGENNVTQLGELSWMDDFIADGLHGTYIMTDSYMGRELWSYIDDVDSDGDGLSDEFELAYGLNPLDASDALSDSDGDGFTNLEEFTLGTNPTLADTDGDGVLDGDDLSPLVSLADNRGVDFNNNGLADILLRNESTGQWYLYGINTDLSLASWGGVGLTTDSNWTVQDIGHLNNDVNADVLVRHD</sequence>
<dbReference type="PROSITE" id="PS00018">
    <property type="entry name" value="EF_HAND_1"/>
    <property type="match status" value="1"/>
</dbReference>
<gene>
    <name evidence="5" type="ORF">HNQ55_003688</name>
</gene>
<dbReference type="Gene3D" id="4.10.1080.10">
    <property type="entry name" value="TSP type-3 repeat"/>
    <property type="match status" value="1"/>
</dbReference>
<proteinExistence type="predicted"/>
<dbReference type="EMBL" id="JACHHU010000051">
    <property type="protein sequence ID" value="MBB6545145.1"/>
    <property type="molecule type" value="Genomic_DNA"/>
</dbReference>
<evidence type="ECO:0000313" key="5">
    <source>
        <dbReference type="EMBL" id="MBB6545145.1"/>
    </source>
</evidence>
<comment type="caution">
    <text evidence="5">The sequence shown here is derived from an EMBL/GenBank/DDBJ whole genome shotgun (WGS) entry which is preliminary data.</text>
</comment>
<accession>A0A7X0TVI7</accession>
<evidence type="ECO:0000256" key="3">
    <source>
        <dbReference type="ARBA" id="ARBA00022729"/>
    </source>
</evidence>
<dbReference type="Pfam" id="PF18884">
    <property type="entry name" value="TSP3_bac"/>
    <property type="match status" value="2"/>
</dbReference>
<evidence type="ECO:0000256" key="2">
    <source>
        <dbReference type="ARBA" id="ARBA00022525"/>
    </source>
</evidence>
<dbReference type="Proteomes" id="UP000537141">
    <property type="component" value="Unassembled WGS sequence"/>
</dbReference>
<dbReference type="AlphaFoldDB" id="A0A7X0TVI7"/>
<feature type="non-terminal residue" evidence="5">
    <location>
        <position position="988"/>
    </location>
</feature>